<dbReference type="InterPro" id="IPR011006">
    <property type="entry name" value="CheY-like_superfamily"/>
</dbReference>
<dbReference type="OrthoDB" id="7469626at2"/>
<dbReference type="eggNOG" id="COG0745">
    <property type="taxonomic scope" value="Bacteria"/>
</dbReference>
<dbReference type="PANTHER" id="PTHR44591">
    <property type="entry name" value="STRESS RESPONSE REGULATOR PROTEIN 1"/>
    <property type="match status" value="1"/>
</dbReference>
<dbReference type="SUPFAM" id="SSF52172">
    <property type="entry name" value="CheY-like"/>
    <property type="match status" value="1"/>
</dbReference>
<feature type="domain" description="Response regulatory" evidence="4">
    <location>
        <begin position="22"/>
        <end position="138"/>
    </location>
</feature>
<dbReference type="PROSITE" id="PS50110">
    <property type="entry name" value="RESPONSE_REGULATORY"/>
    <property type="match status" value="1"/>
</dbReference>
<organism evidence="5 6">
    <name type="scientific">Sphingobium lactosutens DS20</name>
    <dbReference type="NCBI Taxonomy" id="1331060"/>
    <lineage>
        <taxon>Bacteria</taxon>
        <taxon>Pseudomonadati</taxon>
        <taxon>Pseudomonadota</taxon>
        <taxon>Alphaproteobacteria</taxon>
        <taxon>Sphingomonadales</taxon>
        <taxon>Sphingomonadaceae</taxon>
        <taxon>Sphingobium</taxon>
    </lineage>
</organism>
<dbReference type="AlphaFoldDB" id="T0HPR2"/>
<dbReference type="CDD" id="cd00156">
    <property type="entry name" value="REC"/>
    <property type="match status" value="1"/>
</dbReference>
<dbReference type="InterPro" id="IPR050595">
    <property type="entry name" value="Bact_response_regulator"/>
</dbReference>
<reference evidence="5 6" key="1">
    <citation type="journal article" date="2013" name="Genome Announc.">
        <title>Draft Genome Sequence of Sphingobium lactosutens Strain DS20T, Isolated from a Hexachlorocyclohexane Dumpsite.</title>
        <authorList>
            <person name="Kumar R."/>
            <person name="Dwivedi V."/>
            <person name="Negi V."/>
            <person name="Khurana J.P."/>
            <person name="Lal R."/>
        </authorList>
    </citation>
    <scope>NUCLEOTIDE SEQUENCE [LARGE SCALE GENOMIC DNA]</scope>
    <source>
        <strain evidence="5 6">DS20</strain>
    </source>
</reference>
<name>T0HPR2_9SPHN</name>
<evidence type="ECO:0000256" key="1">
    <source>
        <dbReference type="ARBA" id="ARBA00022553"/>
    </source>
</evidence>
<keyword evidence="3" id="KW-0175">Coiled coil</keyword>
<feature type="modified residue" description="4-aspartylphosphate" evidence="2">
    <location>
        <position position="71"/>
    </location>
</feature>
<protein>
    <submittedName>
        <fullName evidence="5">LuxR family transcriptional regulator</fullName>
    </submittedName>
</protein>
<dbReference type="InterPro" id="IPR001789">
    <property type="entry name" value="Sig_transdc_resp-reg_receiver"/>
</dbReference>
<dbReference type="PANTHER" id="PTHR44591:SF3">
    <property type="entry name" value="RESPONSE REGULATORY DOMAIN-CONTAINING PROTEIN"/>
    <property type="match status" value="1"/>
</dbReference>
<evidence type="ECO:0000256" key="2">
    <source>
        <dbReference type="PROSITE-ProRule" id="PRU00169"/>
    </source>
</evidence>
<dbReference type="GO" id="GO:0000160">
    <property type="term" value="P:phosphorelay signal transduction system"/>
    <property type="evidence" value="ECO:0007669"/>
    <property type="project" value="InterPro"/>
</dbReference>
<evidence type="ECO:0000313" key="6">
    <source>
        <dbReference type="Proteomes" id="UP000015531"/>
    </source>
</evidence>
<dbReference type="Proteomes" id="UP000015531">
    <property type="component" value="Unassembled WGS sequence"/>
</dbReference>
<comment type="caution">
    <text evidence="5">The sequence shown here is derived from an EMBL/GenBank/DDBJ whole genome shotgun (WGS) entry which is preliminary data.</text>
</comment>
<dbReference type="EMBL" id="ATDP01000055">
    <property type="protein sequence ID" value="EQB18316.1"/>
    <property type="molecule type" value="Genomic_DNA"/>
</dbReference>
<proteinExistence type="predicted"/>
<feature type="coiled-coil region" evidence="3">
    <location>
        <begin position="172"/>
        <end position="199"/>
    </location>
</feature>
<accession>T0HPR2</accession>
<keyword evidence="1 2" id="KW-0597">Phosphoprotein</keyword>
<evidence type="ECO:0000259" key="4">
    <source>
        <dbReference type="PROSITE" id="PS50110"/>
    </source>
</evidence>
<sequence length="199" mass="22144">MSFFQRDARMGTATQAAPRRLRLLLVDENATARAVIARRLSHRHYDVTAVDDGFAAQKALMTQPSDIILIDMDLRLLPAIATMEKIRAAHPVGHVCIVMIGGAGDGARMIAALDAGADDHIVKPFDFDMLDARLRRAHARADRMALLSRQYAELDARIARRAMELGETREALRQVELDRARLMVSVHQLQAEVARLSAR</sequence>
<dbReference type="RefSeq" id="WP_021224492.1">
    <property type="nucleotide sequence ID" value="NZ_ATDP01000055.1"/>
</dbReference>
<evidence type="ECO:0000313" key="5">
    <source>
        <dbReference type="EMBL" id="EQB18316.1"/>
    </source>
</evidence>
<dbReference type="PATRIC" id="fig|1331060.3.peg.476"/>
<evidence type="ECO:0000256" key="3">
    <source>
        <dbReference type="SAM" id="Coils"/>
    </source>
</evidence>
<dbReference type="SMART" id="SM00448">
    <property type="entry name" value="REC"/>
    <property type="match status" value="1"/>
</dbReference>
<dbReference type="Pfam" id="PF00072">
    <property type="entry name" value="Response_reg"/>
    <property type="match status" value="1"/>
</dbReference>
<dbReference type="Gene3D" id="3.40.50.2300">
    <property type="match status" value="1"/>
</dbReference>
<keyword evidence="6" id="KW-1185">Reference proteome</keyword>
<gene>
    <name evidence="5" type="ORF">RLDS_02605</name>
</gene>